<dbReference type="PRINTS" id="PR01036">
    <property type="entry name" value="TCRTETB"/>
</dbReference>
<feature type="transmembrane region" description="Helical" evidence="8">
    <location>
        <begin position="369"/>
        <end position="387"/>
    </location>
</feature>
<evidence type="ECO:0000256" key="1">
    <source>
        <dbReference type="ARBA" id="ARBA00004651"/>
    </source>
</evidence>
<proteinExistence type="inferred from homology"/>
<evidence type="ECO:0000256" key="4">
    <source>
        <dbReference type="ARBA" id="ARBA00022475"/>
    </source>
</evidence>
<gene>
    <name evidence="10" type="ORF">SAMN05660420_01157</name>
</gene>
<dbReference type="GO" id="GO:0042910">
    <property type="term" value="F:xenobiotic transmembrane transporter activity"/>
    <property type="evidence" value="ECO:0007669"/>
    <property type="project" value="InterPro"/>
</dbReference>
<dbReference type="GO" id="GO:1990961">
    <property type="term" value="P:xenobiotic detoxification by transmembrane export across the plasma membrane"/>
    <property type="evidence" value="ECO:0007669"/>
    <property type="project" value="InterPro"/>
</dbReference>
<dbReference type="SUPFAM" id="SSF103473">
    <property type="entry name" value="MFS general substrate transporter"/>
    <property type="match status" value="1"/>
</dbReference>
<comment type="similarity">
    <text evidence="2">Belongs to the major facilitator superfamily. Bcr/CmlA family.</text>
</comment>
<dbReference type="PROSITE" id="PS50850">
    <property type="entry name" value="MFS"/>
    <property type="match status" value="1"/>
</dbReference>
<dbReference type="InterPro" id="IPR011701">
    <property type="entry name" value="MFS"/>
</dbReference>
<evidence type="ECO:0000313" key="11">
    <source>
        <dbReference type="Proteomes" id="UP000199409"/>
    </source>
</evidence>
<keyword evidence="5 8" id="KW-0812">Transmembrane</keyword>
<evidence type="ECO:0000256" key="3">
    <source>
        <dbReference type="ARBA" id="ARBA00022448"/>
    </source>
</evidence>
<keyword evidence="3" id="KW-0813">Transport</keyword>
<evidence type="ECO:0000256" key="8">
    <source>
        <dbReference type="SAM" id="Phobius"/>
    </source>
</evidence>
<name>A0A1H3YA41_9BACT</name>
<keyword evidence="6 8" id="KW-1133">Transmembrane helix</keyword>
<dbReference type="CDD" id="cd17320">
    <property type="entry name" value="MFS_MdfA_MDR_like"/>
    <property type="match status" value="1"/>
</dbReference>
<dbReference type="InterPro" id="IPR020846">
    <property type="entry name" value="MFS_dom"/>
</dbReference>
<keyword evidence="11" id="KW-1185">Reference proteome</keyword>
<dbReference type="InterPro" id="IPR036259">
    <property type="entry name" value="MFS_trans_sf"/>
</dbReference>
<feature type="transmembrane region" description="Helical" evidence="8">
    <location>
        <begin position="47"/>
        <end position="70"/>
    </location>
</feature>
<dbReference type="InterPro" id="IPR004812">
    <property type="entry name" value="Efflux_drug-R_Bcr/CmlA"/>
</dbReference>
<accession>A0A1H3YA41</accession>
<keyword evidence="7 8" id="KW-0472">Membrane</keyword>
<feature type="transmembrane region" description="Helical" evidence="8">
    <location>
        <begin position="309"/>
        <end position="334"/>
    </location>
</feature>
<dbReference type="Gene3D" id="1.20.1720.10">
    <property type="entry name" value="Multidrug resistance protein D"/>
    <property type="match status" value="1"/>
</dbReference>
<feature type="transmembrane region" description="Helical" evidence="8">
    <location>
        <begin position="107"/>
        <end position="128"/>
    </location>
</feature>
<feature type="transmembrane region" description="Helical" evidence="8">
    <location>
        <begin position="168"/>
        <end position="189"/>
    </location>
</feature>
<organism evidence="10 11">
    <name type="scientific">Desulfuromusa kysingii</name>
    <dbReference type="NCBI Taxonomy" id="37625"/>
    <lineage>
        <taxon>Bacteria</taxon>
        <taxon>Pseudomonadati</taxon>
        <taxon>Thermodesulfobacteriota</taxon>
        <taxon>Desulfuromonadia</taxon>
        <taxon>Desulfuromonadales</taxon>
        <taxon>Geopsychrobacteraceae</taxon>
        <taxon>Desulfuromusa</taxon>
    </lineage>
</organism>
<sequence length="398" mass="44016">MFPRMIFNIEKHKALYVVFLAMLAATPPLSTDMYLAAIPQIAEGWNIGVDLANLTLVLWFLTFSICILIAGSLSDKYGRKPILIAGLLIFICASFFCAASQNIHQLILSRIFQGMGAAAPSAIVMAIIRDRFSGVERQQAIAYVMTIVAIAPMVAPLMGAFLLEWYSWRVIFLLQGSMVLLTLVIASSFSETLKEKLTTPLLHLVTRYRIHFSNREFMFASLGMGLLSLPFYGYLAFSPIYYISLFGLSEKLFGLFFGLNALSSMFGAYMATRIARRVGSKGAITWSICGCILAGSGLLLLAAQHYLFFLFFMALFAFSIGFSRPISAALILGLVQTDVGSASSFLIFYQFISGALCMAIVTYQWSHPVLVYSLLTLVTSLVVLLIWKMIEGQINSEH</sequence>
<feature type="transmembrane region" description="Helical" evidence="8">
    <location>
        <begin position="217"/>
        <end position="240"/>
    </location>
</feature>
<keyword evidence="4" id="KW-1003">Cell membrane</keyword>
<dbReference type="NCBIfam" id="TIGR00710">
    <property type="entry name" value="efflux_Bcr_CflA"/>
    <property type="match status" value="1"/>
</dbReference>
<feature type="transmembrane region" description="Helical" evidence="8">
    <location>
        <begin position="346"/>
        <end position="363"/>
    </location>
</feature>
<dbReference type="Pfam" id="PF07690">
    <property type="entry name" value="MFS_1"/>
    <property type="match status" value="1"/>
</dbReference>
<feature type="transmembrane region" description="Helical" evidence="8">
    <location>
        <begin position="140"/>
        <end position="162"/>
    </location>
</feature>
<feature type="domain" description="Major facilitator superfamily (MFS) profile" evidence="9">
    <location>
        <begin position="16"/>
        <end position="391"/>
    </location>
</feature>
<dbReference type="AlphaFoldDB" id="A0A1H3YA41"/>
<evidence type="ECO:0000259" key="9">
    <source>
        <dbReference type="PROSITE" id="PS50850"/>
    </source>
</evidence>
<feature type="transmembrane region" description="Helical" evidence="8">
    <location>
        <begin position="283"/>
        <end position="303"/>
    </location>
</feature>
<dbReference type="STRING" id="37625.SAMN05660420_01157"/>
<comment type="subcellular location">
    <subcellularLocation>
        <location evidence="1">Cell membrane</location>
        <topology evidence="1">Multi-pass membrane protein</topology>
    </subcellularLocation>
</comment>
<evidence type="ECO:0000256" key="6">
    <source>
        <dbReference type="ARBA" id="ARBA00022989"/>
    </source>
</evidence>
<reference evidence="10 11" key="1">
    <citation type="submission" date="2016-10" db="EMBL/GenBank/DDBJ databases">
        <authorList>
            <person name="de Groot N.N."/>
        </authorList>
    </citation>
    <scope>NUCLEOTIDE SEQUENCE [LARGE SCALE GENOMIC DNA]</scope>
    <source>
        <strain evidence="10 11">DSM 7343</strain>
    </source>
</reference>
<evidence type="ECO:0000313" key="10">
    <source>
        <dbReference type="EMBL" id="SEA08545.1"/>
    </source>
</evidence>
<dbReference type="PANTHER" id="PTHR23502">
    <property type="entry name" value="MAJOR FACILITATOR SUPERFAMILY"/>
    <property type="match status" value="1"/>
</dbReference>
<evidence type="ECO:0000256" key="7">
    <source>
        <dbReference type="ARBA" id="ARBA00023136"/>
    </source>
</evidence>
<dbReference type="PANTHER" id="PTHR23502:SF132">
    <property type="entry name" value="POLYAMINE TRANSPORTER 2-RELATED"/>
    <property type="match status" value="1"/>
</dbReference>
<dbReference type="Proteomes" id="UP000199409">
    <property type="component" value="Unassembled WGS sequence"/>
</dbReference>
<protein>
    <submittedName>
        <fullName evidence="10">MFS transporter, DHA1 family, bicyclomycin/chloramphenicol resistance protein</fullName>
    </submittedName>
</protein>
<evidence type="ECO:0000256" key="5">
    <source>
        <dbReference type="ARBA" id="ARBA00022692"/>
    </source>
</evidence>
<dbReference type="EMBL" id="FNQN01000003">
    <property type="protein sequence ID" value="SEA08545.1"/>
    <property type="molecule type" value="Genomic_DNA"/>
</dbReference>
<feature type="transmembrane region" description="Helical" evidence="8">
    <location>
        <begin position="82"/>
        <end position="101"/>
    </location>
</feature>
<evidence type="ECO:0000256" key="2">
    <source>
        <dbReference type="ARBA" id="ARBA00006236"/>
    </source>
</evidence>
<dbReference type="GO" id="GO:0005886">
    <property type="term" value="C:plasma membrane"/>
    <property type="evidence" value="ECO:0007669"/>
    <property type="project" value="UniProtKB-SubCell"/>
</dbReference>